<keyword evidence="5 7" id="KW-1133">Transmembrane helix</keyword>
<evidence type="ECO:0000256" key="1">
    <source>
        <dbReference type="ARBA" id="ARBA00004651"/>
    </source>
</evidence>
<keyword evidence="11" id="KW-1185">Reference proteome</keyword>
<organism evidence="10 11">
    <name type="scientific">Cellulomonas phragmiteti</name>
    <dbReference type="NCBI Taxonomy" id="478780"/>
    <lineage>
        <taxon>Bacteria</taxon>
        <taxon>Bacillati</taxon>
        <taxon>Actinomycetota</taxon>
        <taxon>Actinomycetes</taxon>
        <taxon>Micrococcales</taxon>
        <taxon>Cellulomonadaceae</taxon>
        <taxon>Cellulomonas</taxon>
    </lineage>
</organism>
<dbReference type="Pfam" id="PF00005">
    <property type="entry name" value="ABC_tran"/>
    <property type="match status" value="1"/>
</dbReference>
<feature type="transmembrane region" description="Helical" evidence="7">
    <location>
        <begin position="143"/>
        <end position="170"/>
    </location>
</feature>
<reference evidence="10 11" key="1">
    <citation type="submission" date="2021-01" db="EMBL/GenBank/DDBJ databases">
        <title>Whole genome shotgun sequence of Cellulomonas phragmiteti NBRC 110785.</title>
        <authorList>
            <person name="Komaki H."/>
            <person name="Tamura T."/>
        </authorList>
    </citation>
    <scope>NUCLEOTIDE SEQUENCE [LARGE SCALE GENOMIC DNA]</scope>
    <source>
        <strain evidence="10 11">NBRC 110785</strain>
    </source>
</reference>
<dbReference type="EMBL" id="BONP01000013">
    <property type="protein sequence ID" value="GIG40591.1"/>
    <property type="molecule type" value="Genomic_DNA"/>
</dbReference>
<dbReference type="SMART" id="SM00382">
    <property type="entry name" value="AAA"/>
    <property type="match status" value="1"/>
</dbReference>
<dbReference type="Pfam" id="PF00664">
    <property type="entry name" value="ABC_membrane"/>
    <property type="match status" value="1"/>
</dbReference>
<dbReference type="Gene3D" id="1.20.1560.10">
    <property type="entry name" value="ABC transporter type 1, transmembrane domain"/>
    <property type="match status" value="1"/>
</dbReference>
<evidence type="ECO:0000256" key="5">
    <source>
        <dbReference type="ARBA" id="ARBA00022989"/>
    </source>
</evidence>
<accession>A0ABQ4DML1</accession>
<feature type="domain" description="ABC transporter" evidence="8">
    <location>
        <begin position="330"/>
        <end position="565"/>
    </location>
</feature>
<dbReference type="RefSeq" id="WP_203674428.1">
    <property type="nucleotide sequence ID" value="NZ_BONP01000013.1"/>
</dbReference>
<evidence type="ECO:0000313" key="11">
    <source>
        <dbReference type="Proteomes" id="UP000614741"/>
    </source>
</evidence>
<dbReference type="PANTHER" id="PTHR24221:SF654">
    <property type="entry name" value="ATP-BINDING CASSETTE SUB-FAMILY B MEMBER 6"/>
    <property type="match status" value="1"/>
</dbReference>
<dbReference type="PROSITE" id="PS00211">
    <property type="entry name" value="ABC_TRANSPORTER_1"/>
    <property type="match status" value="1"/>
</dbReference>
<evidence type="ECO:0000313" key="10">
    <source>
        <dbReference type="EMBL" id="GIG40591.1"/>
    </source>
</evidence>
<keyword evidence="6 7" id="KW-0472">Membrane</keyword>
<name>A0ABQ4DML1_9CELL</name>
<dbReference type="PROSITE" id="PS50929">
    <property type="entry name" value="ABC_TM1F"/>
    <property type="match status" value="1"/>
</dbReference>
<dbReference type="InterPro" id="IPR011527">
    <property type="entry name" value="ABC1_TM_dom"/>
</dbReference>
<keyword evidence="4 10" id="KW-0067">ATP-binding</keyword>
<sequence>MIRTFLRVLGPDHARPVVVSLSLSALTAVLHGLVIALLVPVLTRLLGPDPAAALPWTGALVAVAAVYAVVRSLALARSFRVGGEVSRALHHRLADHLVRLPVGWFTGPRLGELTHLATTGVVRSTSLPVHVLPPLADAVLTPVVALVALAFLQWQLAVATAVGLAVLAVVHTWSGRAVARDDAARDAIADEASDRVLEHARAQQVLRAAGRTDDRGGALDRALAAEHAASRRLLRTAVPALVAYSAAVRVLLTVLLALTVHLTLGGTLDGPAAVALLVLVVRFVQPLSTAAEHGAALRLSGHVLTRVAAVLDADPLPEPAVAAVPADGTVELVDVRFAYTPGGPPALDGVSLRAQPGTLTAVVGASGSGKSTLTAVLARFFDVDAGQVLVGGVDVRQIGSRELARHVALVPQDVYLFDATVAENVRVAAPGATDADLAAVAARCGLDAVVAELPDGWATRVGEGGSSLSGGQRQRVAIARALLKDAPVIVLDEATSALDASNEALLTRTALDLARDRTVLVVAHRPATVRVADTVVVLDEGCVVEQGTPAQLAAADGPYARLLRDRERAQGWRLVPSPEPV</sequence>
<gene>
    <name evidence="10" type="ORF">Cph01nite_23530</name>
</gene>
<dbReference type="GO" id="GO:0005524">
    <property type="term" value="F:ATP binding"/>
    <property type="evidence" value="ECO:0007669"/>
    <property type="project" value="UniProtKB-KW"/>
</dbReference>
<feature type="transmembrane region" description="Helical" evidence="7">
    <location>
        <begin position="17"/>
        <end position="39"/>
    </location>
</feature>
<dbReference type="InterPro" id="IPR027417">
    <property type="entry name" value="P-loop_NTPase"/>
</dbReference>
<evidence type="ECO:0000256" key="3">
    <source>
        <dbReference type="ARBA" id="ARBA00022741"/>
    </source>
</evidence>
<dbReference type="InterPro" id="IPR003593">
    <property type="entry name" value="AAA+_ATPase"/>
</dbReference>
<evidence type="ECO:0000259" key="9">
    <source>
        <dbReference type="PROSITE" id="PS50929"/>
    </source>
</evidence>
<feature type="transmembrane region" description="Helical" evidence="7">
    <location>
        <begin position="241"/>
        <end position="264"/>
    </location>
</feature>
<dbReference type="PANTHER" id="PTHR24221">
    <property type="entry name" value="ATP-BINDING CASSETTE SUB-FAMILY B"/>
    <property type="match status" value="1"/>
</dbReference>
<dbReference type="InterPro" id="IPR017871">
    <property type="entry name" value="ABC_transporter-like_CS"/>
</dbReference>
<dbReference type="Proteomes" id="UP000614741">
    <property type="component" value="Unassembled WGS sequence"/>
</dbReference>
<evidence type="ECO:0000256" key="4">
    <source>
        <dbReference type="ARBA" id="ARBA00022840"/>
    </source>
</evidence>
<feature type="domain" description="ABC transmembrane type-1" evidence="9">
    <location>
        <begin position="18"/>
        <end position="299"/>
    </location>
</feature>
<dbReference type="Gene3D" id="3.40.50.300">
    <property type="entry name" value="P-loop containing nucleotide triphosphate hydrolases"/>
    <property type="match status" value="1"/>
</dbReference>
<evidence type="ECO:0000259" key="8">
    <source>
        <dbReference type="PROSITE" id="PS50893"/>
    </source>
</evidence>
<dbReference type="SUPFAM" id="SSF90123">
    <property type="entry name" value="ABC transporter transmembrane region"/>
    <property type="match status" value="1"/>
</dbReference>
<dbReference type="InterPro" id="IPR039421">
    <property type="entry name" value="Type_1_exporter"/>
</dbReference>
<evidence type="ECO:0000256" key="6">
    <source>
        <dbReference type="ARBA" id="ARBA00023136"/>
    </source>
</evidence>
<feature type="transmembrane region" description="Helical" evidence="7">
    <location>
        <begin position="51"/>
        <end position="70"/>
    </location>
</feature>
<keyword evidence="3" id="KW-0547">Nucleotide-binding</keyword>
<dbReference type="InterPro" id="IPR036640">
    <property type="entry name" value="ABC1_TM_sf"/>
</dbReference>
<evidence type="ECO:0000256" key="2">
    <source>
        <dbReference type="ARBA" id="ARBA00022692"/>
    </source>
</evidence>
<protein>
    <submittedName>
        <fullName evidence="10">ABC transporter ATP-binding protein</fullName>
    </submittedName>
</protein>
<comment type="caution">
    <text evidence="10">The sequence shown here is derived from an EMBL/GenBank/DDBJ whole genome shotgun (WGS) entry which is preliminary data.</text>
</comment>
<dbReference type="PROSITE" id="PS50893">
    <property type="entry name" value="ABC_TRANSPORTER_2"/>
    <property type="match status" value="1"/>
</dbReference>
<comment type="subcellular location">
    <subcellularLocation>
        <location evidence="1">Cell membrane</location>
        <topology evidence="1">Multi-pass membrane protein</topology>
    </subcellularLocation>
</comment>
<dbReference type="InterPro" id="IPR003439">
    <property type="entry name" value="ABC_transporter-like_ATP-bd"/>
</dbReference>
<proteinExistence type="predicted"/>
<evidence type="ECO:0000256" key="7">
    <source>
        <dbReference type="SAM" id="Phobius"/>
    </source>
</evidence>
<dbReference type="SUPFAM" id="SSF52540">
    <property type="entry name" value="P-loop containing nucleoside triphosphate hydrolases"/>
    <property type="match status" value="1"/>
</dbReference>
<keyword evidence="2 7" id="KW-0812">Transmembrane</keyword>